<gene>
    <name evidence="7" type="ORF">ACFPQ6_16875</name>
</gene>
<dbReference type="InterPro" id="IPR006094">
    <property type="entry name" value="Oxid_FAD_bind_N"/>
</dbReference>
<evidence type="ECO:0000256" key="5">
    <source>
        <dbReference type="SAM" id="MobiDB-lite"/>
    </source>
</evidence>
<proteinExistence type="predicted"/>
<dbReference type="InterPro" id="IPR051914">
    <property type="entry name" value="FAD-linked_OxidoTrans_Type4"/>
</dbReference>
<keyword evidence="8" id="KW-1185">Reference proteome</keyword>
<accession>A0ABW1DNN3</accession>
<dbReference type="Pfam" id="PF01565">
    <property type="entry name" value="FAD_binding_4"/>
    <property type="match status" value="1"/>
</dbReference>
<dbReference type="EMBL" id="JBHSOH010000034">
    <property type="protein sequence ID" value="MFC5849979.1"/>
    <property type="molecule type" value="Genomic_DNA"/>
</dbReference>
<keyword evidence="2" id="KW-0285">Flavoprotein</keyword>
<dbReference type="SUPFAM" id="SSF55103">
    <property type="entry name" value="FAD-linked oxidases, C-terminal domain"/>
    <property type="match status" value="1"/>
</dbReference>
<evidence type="ECO:0000256" key="1">
    <source>
        <dbReference type="ARBA" id="ARBA00001974"/>
    </source>
</evidence>
<name>A0ABW1DNN3_9DEIO</name>
<dbReference type="Gene3D" id="3.30.70.2740">
    <property type="match status" value="1"/>
</dbReference>
<evidence type="ECO:0000256" key="2">
    <source>
        <dbReference type="ARBA" id="ARBA00022630"/>
    </source>
</evidence>
<comment type="caution">
    <text evidence="7">The sequence shown here is derived from an EMBL/GenBank/DDBJ whole genome shotgun (WGS) entry which is preliminary data.</text>
</comment>
<dbReference type="PROSITE" id="PS51387">
    <property type="entry name" value="FAD_PCMH"/>
    <property type="match status" value="1"/>
</dbReference>
<dbReference type="Gene3D" id="3.30.70.2190">
    <property type="match status" value="1"/>
</dbReference>
<dbReference type="RefSeq" id="WP_380051591.1">
    <property type="nucleotide sequence ID" value="NZ_JBHSOH010000034.1"/>
</dbReference>
<dbReference type="Gene3D" id="1.10.45.10">
    <property type="entry name" value="Vanillyl-alcohol Oxidase, Chain A, domain 4"/>
    <property type="match status" value="1"/>
</dbReference>
<dbReference type="InterPro" id="IPR016164">
    <property type="entry name" value="FAD-linked_Oxase-like_C"/>
</dbReference>
<dbReference type="InterPro" id="IPR016167">
    <property type="entry name" value="FAD-bd_PCMH_sub1"/>
</dbReference>
<feature type="domain" description="FAD-binding PCMH-type" evidence="6">
    <location>
        <begin position="63"/>
        <end position="235"/>
    </location>
</feature>
<keyword evidence="4" id="KW-0560">Oxidoreductase</keyword>
<protein>
    <submittedName>
        <fullName evidence="7">FAD-binding oxidoreductase</fullName>
    </submittedName>
</protein>
<dbReference type="PANTHER" id="PTHR42934">
    <property type="entry name" value="GLYCOLATE OXIDASE SUBUNIT GLCD"/>
    <property type="match status" value="1"/>
</dbReference>
<reference evidence="8" key="1">
    <citation type="journal article" date="2019" name="Int. J. Syst. Evol. Microbiol.">
        <title>The Global Catalogue of Microorganisms (GCM) 10K type strain sequencing project: providing services to taxonomists for standard genome sequencing and annotation.</title>
        <authorList>
            <consortium name="The Broad Institute Genomics Platform"/>
            <consortium name="The Broad Institute Genome Sequencing Center for Infectious Disease"/>
            <person name="Wu L."/>
            <person name="Ma J."/>
        </authorList>
    </citation>
    <scope>NUCLEOTIDE SEQUENCE [LARGE SCALE GENOMIC DNA]</scope>
    <source>
        <strain evidence="8">CGMCC 1.15053</strain>
    </source>
</reference>
<sequence length="487" mass="51896">MSLKLPRLPEKWALTTTSRARKPASPGTPDNALAAELTRLLGDRKVLSSLPERRNYRYDAIQFGETPLAVVLPESTADVVTAVRAARAAGVPIVGRGAASGLSGGVVPLQEGLVISFTRMTRLDIFPERREARAQAGVVTLKVTEAARPHGLVYPPDPASFRTSTIGGNLGENAGGPTCFKYGVTGDYVQGLEFVDEAGEVHELTRGAYDLAGLLIGSEGTLGLITEATLRLTPPPRYVRTLMAHFAEVGQAAEAVSRAIAAGAVPSKLEFMDTACVGAVEDYLHLGLPREAGAVLLVDTDGDDLETVEAERALVETACLGAGGEVRRAATDAEGDALWRARRSVSPALGRIRPQRMNEDIVVPRSVLPEVVREIRALGDASPFPVVQFGHIGDGNLHPNILFDPRTESAEAVHHLAHQIALVAIRHGGVLSGEHGIGTMKRDFMRDAVDPESLDVLRSVKRALDPQGRLNPGKILPDELEAPHAHP</sequence>
<dbReference type="PANTHER" id="PTHR42934:SF2">
    <property type="entry name" value="GLYCOLATE OXIDASE SUBUNIT GLCD"/>
    <property type="match status" value="1"/>
</dbReference>
<dbReference type="SUPFAM" id="SSF56176">
    <property type="entry name" value="FAD-binding/transporter-associated domain-like"/>
    <property type="match status" value="1"/>
</dbReference>
<keyword evidence="3" id="KW-0274">FAD</keyword>
<dbReference type="Gene3D" id="3.30.465.10">
    <property type="match status" value="1"/>
</dbReference>
<evidence type="ECO:0000313" key="7">
    <source>
        <dbReference type="EMBL" id="MFC5849979.1"/>
    </source>
</evidence>
<dbReference type="InterPro" id="IPR016166">
    <property type="entry name" value="FAD-bd_PCMH"/>
</dbReference>
<comment type="cofactor">
    <cofactor evidence="1">
        <name>FAD</name>
        <dbReference type="ChEBI" id="CHEBI:57692"/>
    </cofactor>
</comment>
<evidence type="ECO:0000256" key="3">
    <source>
        <dbReference type="ARBA" id="ARBA00022827"/>
    </source>
</evidence>
<evidence type="ECO:0000313" key="8">
    <source>
        <dbReference type="Proteomes" id="UP001595979"/>
    </source>
</evidence>
<dbReference type="InterPro" id="IPR004113">
    <property type="entry name" value="FAD-bd_oxidored_4_C"/>
</dbReference>
<dbReference type="InterPro" id="IPR016171">
    <property type="entry name" value="Vanillyl_alc_oxidase_C-sub2"/>
</dbReference>
<evidence type="ECO:0000256" key="4">
    <source>
        <dbReference type="ARBA" id="ARBA00023002"/>
    </source>
</evidence>
<dbReference type="InterPro" id="IPR016169">
    <property type="entry name" value="FAD-bd_PCMH_sub2"/>
</dbReference>
<organism evidence="7 8">
    <name type="scientific">Deinococcus petrolearius</name>
    <dbReference type="NCBI Taxonomy" id="1751295"/>
    <lineage>
        <taxon>Bacteria</taxon>
        <taxon>Thermotogati</taxon>
        <taxon>Deinococcota</taxon>
        <taxon>Deinococci</taxon>
        <taxon>Deinococcales</taxon>
        <taxon>Deinococcaceae</taxon>
        <taxon>Deinococcus</taxon>
    </lineage>
</organism>
<dbReference type="Proteomes" id="UP001595979">
    <property type="component" value="Unassembled WGS sequence"/>
</dbReference>
<feature type="region of interest" description="Disordered" evidence="5">
    <location>
        <begin position="467"/>
        <end position="487"/>
    </location>
</feature>
<dbReference type="InterPro" id="IPR036318">
    <property type="entry name" value="FAD-bd_PCMH-like_sf"/>
</dbReference>
<dbReference type="Gene3D" id="3.30.43.10">
    <property type="entry name" value="Uridine Diphospho-n-acetylenolpyruvylglucosamine Reductase, domain 2"/>
    <property type="match status" value="1"/>
</dbReference>
<evidence type="ECO:0000259" key="6">
    <source>
        <dbReference type="PROSITE" id="PS51387"/>
    </source>
</evidence>
<dbReference type="Pfam" id="PF02913">
    <property type="entry name" value="FAD-oxidase_C"/>
    <property type="match status" value="1"/>
</dbReference>